<name>A0ABT3XLS4_9FLAO</name>
<dbReference type="RefSeq" id="WP_267264404.1">
    <property type="nucleotide sequence ID" value="NZ_JAOVZW010000003.1"/>
</dbReference>
<evidence type="ECO:0000313" key="2">
    <source>
        <dbReference type="Proteomes" id="UP001073122"/>
    </source>
</evidence>
<reference evidence="1" key="1">
    <citation type="submission" date="2022-10" db="EMBL/GenBank/DDBJ databases">
        <title>Chryseobacterium sp. nov., a novel bacterial species.</title>
        <authorList>
            <person name="Cao Y."/>
        </authorList>
    </citation>
    <scope>NUCLEOTIDE SEQUENCE</scope>
    <source>
        <strain evidence="1">CCTCC AB2015118</strain>
    </source>
</reference>
<proteinExistence type="predicted"/>
<gene>
    <name evidence="1" type="ORF">OF897_04000</name>
</gene>
<dbReference type="Proteomes" id="UP001073122">
    <property type="component" value="Unassembled WGS sequence"/>
</dbReference>
<sequence>MESRLIYESNKIYIDKIIWNIFRNDSEWIFLGIDKETDEKKLQKIINENFHEESLYFVTTRNDSVQISKKDISKKIAENFRNIDIFIWNESFKKAIEFNKNEVFRIGNRFL</sequence>
<evidence type="ECO:0000313" key="1">
    <source>
        <dbReference type="EMBL" id="MCX8523083.1"/>
    </source>
</evidence>
<comment type="caution">
    <text evidence="1">The sequence shown here is derived from an EMBL/GenBank/DDBJ whole genome shotgun (WGS) entry which is preliminary data.</text>
</comment>
<organism evidence="1 2">
    <name type="scientific">Chryseobacterium formosus</name>
    <dbReference type="NCBI Taxonomy" id="1537363"/>
    <lineage>
        <taxon>Bacteria</taxon>
        <taxon>Pseudomonadati</taxon>
        <taxon>Bacteroidota</taxon>
        <taxon>Flavobacteriia</taxon>
        <taxon>Flavobacteriales</taxon>
        <taxon>Weeksellaceae</taxon>
        <taxon>Chryseobacterium group</taxon>
        <taxon>Chryseobacterium</taxon>
    </lineage>
</organism>
<dbReference type="EMBL" id="JAOVZW010000003">
    <property type="protein sequence ID" value="MCX8523083.1"/>
    <property type="molecule type" value="Genomic_DNA"/>
</dbReference>
<accession>A0ABT3XLS4</accession>
<keyword evidence="2" id="KW-1185">Reference proteome</keyword>
<protein>
    <submittedName>
        <fullName evidence="1">Uncharacterized protein</fullName>
    </submittedName>
</protein>